<reference evidence="1 2" key="1">
    <citation type="submission" date="2019-08" db="EMBL/GenBank/DDBJ databases">
        <title>Complete genome sequence of Thermosulfurimonas marina SU872T, an anaerobic thermophilic chemolithoautotrophic bacterium isolated from a shallow marine hydrothermal vent.</title>
        <authorList>
            <person name="Allioux M."/>
            <person name="Jebbar M."/>
            <person name="Slobodkina G."/>
            <person name="Slobodkin A."/>
            <person name="Moalic Y."/>
            <person name="Frolova A."/>
            <person name="Shao Z."/>
            <person name="Alain K."/>
        </authorList>
    </citation>
    <scope>NUCLEOTIDE SEQUENCE [LARGE SCALE GENOMIC DNA]</scope>
    <source>
        <strain evidence="1 2">SU872</strain>
    </source>
</reference>
<dbReference type="CDD" id="cd07184">
    <property type="entry name" value="E_set_Isoamylase_like_N"/>
    <property type="match status" value="1"/>
</dbReference>
<dbReference type="Gene3D" id="2.60.40.10">
    <property type="entry name" value="Immunoglobulins"/>
    <property type="match status" value="1"/>
</dbReference>
<evidence type="ECO:0008006" key="3">
    <source>
        <dbReference type="Google" id="ProtNLM"/>
    </source>
</evidence>
<evidence type="ECO:0000313" key="2">
    <source>
        <dbReference type="Proteomes" id="UP000501253"/>
    </source>
</evidence>
<protein>
    <recommendedName>
        <fullName evidence="3">AMP-activated protein kinase glycogen-binding domain-containing protein</fullName>
    </recommendedName>
</protein>
<dbReference type="RefSeq" id="WP_168719769.1">
    <property type="nucleotide sequence ID" value="NZ_CP042909.1"/>
</dbReference>
<name>A0A6H1WTE2_9BACT</name>
<proteinExistence type="predicted"/>
<sequence>MLQKKSKGGRCWVTFTLKASEGEEAFVVGEWNNWKPQKMRRKKDGTFWFARAFPVGKTYRFRYLLGNGCWLNDEAADGYCPNPFGSEDCVLQT</sequence>
<dbReference type="Proteomes" id="UP000501253">
    <property type="component" value="Chromosome"/>
</dbReference>
<dbReference type="InterPro" id="IPR014756">
    <property type="entry name" value="Ig_E-set"/>
</dbReference>
<dbReference type="InterPro" id="IPR013783">
    <property type="entry name" value="Ig-like_fold"/>
</dbReference>
<dbReference type="AlphaFoldDB" id="A0A6H1WTE2"/>
<dbReference type="KEGG" id="tmai:FVE67_06215"/>
<evidence type="ECO:0000313" key="1">
    <source>
        <dbReference type="EMBL" id="QJA06419.1"/>
    </source>
</evidence>
<organism evidence="1 2">
    <name type="scientific">Thermosulfurimonas marina</name>
    <dbReference type="NCBI Taxonomy" id="2047767"/>
    <lineage>
        <taxon>Bacteria</taxon>
        <taxon>Pseudomonadati</taxon>
        <taxon>Thermodesulfobacteriota</taxon>
        <taxon>Thermodesulfobacteria</taxon>
        <taxon>Thermodesulfobacteriales</taxon>
        <taxon>Thermodesulfobacteriaceae</taxon>
        <taxon>Thermosulfurimonas</taxon>
    </lineage>
</organism>
<keyword evidence="2" id="KW-1185">Reference proteome</keyword>
<accession>A0A6H1WTE2</accession>
<dbReference type="EMBL" id="CP042909">
    <property type="protein sequence ID" value="QJA06419.1"/>
    <property type="molecule type" value="Genomic_DNA"/>
</dbReference>
<gene>
    <name evidence="1" type="ORF">FVE67_06215</name>
</gene>
<dbReference type="SUPFAM" id="SSF81296">
    <property type="entry name" value="E set domains"/>
    <property type="match status" value="1"/>
</dbReference>